<dbReference type="Proteomes" id="UP000285456">
    <property type="component" value="Unassembled WGS sequence"/>
</dbReference>
<dbReference type="PROSITE" id="PS00065">
    <property type="entry name" value="D_2_HYDROXYACID_DH_1"/>
    <property type="match status" value="1"/>
</dbReference>
<dbReference type="InterPro" id="IPR036291">
    <property type="entry name" value="NAD(P)-bd_dom_sf"/>
</dbReference>
<evidence type="ECO:0000256" key="3">
    <source>
        <dbReference type="RuleBase" id="RU003719"/>
    </source>
</evidence>
<dbReference type="GO" id="GO:0051287">
    <property type="term" value="F:NAD binding"/>
    <property type="evidence" value="ECO:0007669"/>
    <property type="project" value="InterPro"/>
</dbReference>
<feature type="domain" description="D-isomer specific 2-hydroxyacid dehydrogenase NAD-binding" evidence="5">
    <location>
        <begin position="104"/>
        <end position="283"/>
    </location>
</feature>
<dbReference type="PANTHER" id="PTHR10996:SF283">
    <property type="entry name" value="GLYOXYLATE_HYDROXYPYRUVATE REDUCTASE B"/>
    <property type="match status" value="1"/>
</dbReference>
<dbReference type="InterPro" id="IPR029752">
    <property type="entry name" value="D-isomer_DH_CS1"/>
</dbReference>
<dbReference type="FunFam" id="3.40.50.720:FF:000462">
    <property type="entry name" value="Glyoxylate reductase (NADP+)"/>
    <property type="match status" value="1"/>
</dbReference>
<proteinExistence type="inferred from homology"/>
<evidence type="ECO:0000313" key="6">
    <source>
        <dbReference type="EMBL" id="RHW30323.1"/>
    </source>
</evidence>
<evidence type="ECO:0000256" key="1">
    <source>
        <dbReference type="ARBA" id="ARBA00005854"/>
    </source>
</evidence>
<dbReference type="Pfam" id="PF02826">
    <property type="entry name" value="2-Hacid_dh_C"/>
    <property type="match status" value="1"/>
</dbReference>
<dbReference type="Pfam" id="PF00389">
    <property type="entry name" value="2-Hacid_dh"/>
    <property type="match status" value="1"/>
</dbReference>
<protein>
    <submittedName>
        <fullName evidence="6">D-glycerate dehydrogenase</fullName>
    </submittedName>
</protein>
<reference evidence="6 7" key="1">
    <citation type="journal article" date="2007" name="Int. J. Syst. Evol. Microbiol.">
        <title>Oceanobacillus profundus sp. nov., isolated from a deep-sea sediment core.</title>
        <authorList>
            <person name="Kim Y.G."/>
            <person name="Choi D.H."/>
            <person name="Hyun S."/>
            <person name="Cho B.C."/>
        </authorList>
    </citation>
    <scope>NUCLEOTIDE SEQUENCE [LARGE SCALE GENOMIC DNA]</scope>
    <source>
        <strain evidence="6 7">DSM 18246</strain>
    </source>
</reference>
<comment type="caution">
    <text evidence="6">The sequence shown here is derived from an EMBL/GenBank/DDBJ whole genome shotgun (WGS) entry which is preliminary data.</text>
</comment>
<dbReference type="GO" id="GO:0030267">
    <property type="term" value="F:glyoxylate reductase (NADPH) activity"/>
    <property type="evidence" value="ECO:0007669"/>
    <property type="project" value="TreeGrafter"/>
</dbReference>
<dbReference type="PANTHER" id="PTHR10996">
    <property type="entry name" value="2-HYDROXYACID DEHYDROGENASE-RELATED"/>
    <property type="match status" value="1"/>
</dbReference>
<evidence type="ECO:0000259" key="5">
    <source>
        <dbReference type="Pfam" id="PF02826"/>
    </source>
</evidence>
<dbReference type="OrthoDB" id="9805416at2"/>
<dbReference type="CDD" id="cd05301">
    <property type="entry name" value="GDH"/>
    <property type="match status" value="1"/>
</dbReference>
<dbReference type="InterPro" id="IPR006140">
    <property type="entry name" value="D-isomer_DH_NAD-bd"/>
</dbReference>
<dbReference type="SUPFAM" id="SSF52283">
    <property type="entry name" value="Formate/glycerate dehydrogenase catalytic domain-like"/>
    <property type="match status" value="1"/>
</dbReference>
<evidence type="ECO:0000256" key="2">
    <source>
        <dbReference type="ARBA" id="ARBA00023002"/>
    </source>
</evidence>
<sequence>MKKIIVYNPIYSDLLKILQKHFQVVELTNVENPEFIHELKDAHGIIGSGLKVDRTLLDEAPNLEIICNISVGYDNLDMEAVNARGIMATNTPDVLTDSTADTIFGLLLATARRITELDQYVKSGQWTGKIGEDLYGVDIHHKTLGIIGMGRIGKAIAERAHFGFKMKILYHNRSRKLNAEEQLQAEYVSLQKLLQQSDFVCLMAPLSPETVQLIGKQEFSLMKKTAIFVNGARGQMVDEDALVEALKKREICAAGLDVYEKEPVEPNNPLLYMKNVVTLPHIGSATLETRYKMAKLAAENLIKGLQGEIPPSLINKEVFI</sequence>
<dbReference type="InterPro" id="IPR006139">
    <property type="entry name" value="D-isomer_2_OHA_DH_cat_dom"/>
</dbReference>
<accession>A0A417YCB1</accession>
<dbReference type="EMBL" id="QWEH01000014">
    <property type="protein sequence ID" value="RHW30323.1"/>
    <property type="molecule type" value="Genomic_DNA"/>
</dbReference>
<dbReference type="AlphaFoldDB" id="A0A417YCB1"/>
<name>A0A417YCB1_9BACI</name>
<evidence type="ECO:0000259" key="4">
    <source>
        <dbReference type="Pfam" id="PF00389"/>
    </source>
</evidence>
<dbReference type="GO" id="GO:0016618">
    <property type="term" value="F:hydroxypyruvate reductase [NAD(P)H] activity"/>
    <property type="evidence" value="ECO:0007669"/>
    <property type="project" value="TreeGrafter"/>
</dbReference>
<dbReference type="InterPro" id="IPR050223">
    <property type="entry name" value="D-isomer_2-hydroxyacid_DH"/>
</dbReference>
<organism evidence="6 7">
    <name type="scientific">Oceanobacillus profundus</name>
    <dbReference type="NCBI Taxonomy" id="372463"/>
    <lineage>
        <taxon>Bacteria</taxon>
        <taxon>Bacillati</taxon>
        <taxon>Bacillota</taxon>
        <taxon>Bacilli</taxon>
        <taxon>Bacillales</taxon>
        <taxon>Bacillaceae</taxon>
        <taxon>Oceanobacillus</taxon>
    </lineage>
</organism>
<comment type="similarity">
    <text evidence="1 3">Belongs to the D-isomer specific 2-hydroxyacid dehydrogenase family.</text>
</comment>
<evidence type="ECO:0000313" key="7">
    <source>
        <dbReference type="Proteomes" id="UP000285456"/>
    </source>
</evidence>
<dbReference type="Gene3D" id="3.40.50.720">
    <property type="entry name" value="NAD(P)-binding Rossmann-like Domain"/>
    <property type="match status" value="2"/>
</dbReference>
<dbReference type="GO" id="GO:0005829">
    <property type="term" value="C:cytosol"/>
    <property type="evidence" value="ECO:0007669"/>
    <property type="project" value="TreeGrafter"/>
</dbReference>
<gene>
    <name evidence="6" type="ORF">D1B32_17280</name>
</gene>
<keyword evidence="7" id="KW-1185">Reference proteome</keyword>
<dbReference type="SUPFAM" id="SSF51735">
    <property type="entry name" value="NAD(P)-binding Rossmann-fold domains"/>
    <property type="match status" value="1"/>
</dbReference>
<dbReference type="RefSeq" id="WP_095308222.1">
    <property type="nucleotide sequence ID" value="NZ_JAMAWL010000014.1"/>
</dbReference>
<feature type="domain" description="D-isomer specific 2-hydroxyacid dehydrogenase catalytic" evidence="4">
    <location>
        <begin position="4"/>
        <end position="315"/>
    </location>
</feature>
<keyword evidence="2 3" id="KW-0560">Oxidoreductase</keyword>